<evidence type="ECO:0000259" key="6">
    <source>
        <dbReference type="PROSITE" id="PS50048"/>
    </source>
</evidence>
<feature type="domain" description="Zn(2)-C6 fungal-type" evidence="6">
    <location>
        <begin position="62"/>
        <end position="92"/>
    </location>
</feature>
<dbReference type="GO" id="GO:0003677">
    <property type="term" value="F:DNA binding"/>
    <property type="evidence" value="ECO:0007669"/>
    <property type="project" value="UniProtKB-KW"/>
</dbReference>
<evidence type="ECO:0000256" key="5">
    <source>
        <dbReference type="SAM" id="MobiDB-lite"/>
    </source>
</evidence>
<keyword evidence="2" id="KW-0238">DNA-binding</keyword>
<dbReference type="GO" id="GO:0000981">
    <property type="term" value="F:DNA-binding transcription factor activity, RNA polymerase II-specific"/>
    <property type="evidence" value="ECO:0007669"/>
    <property type="project" value="InterPro"/>
</dbReference>
<evidence type="ECO:0000256" key="3">
    <source>
        <dbReference type="ARBA" id="ARBA00023163"/>
    </source>
</evidence>
<proteinExistence type="predicted"/>
<reference evidence="7" key="2">
    <citation type="journal article" date="2023" name="IMA Fungus">
        <title>Comparative genomic study of the Penicillium genus elucidates a diverse pangenome and 15 lateral gene transfer events.</title>
        <authorList>
            <person name="Petersen C."/>
            <person name="Sorensen T."/>
            <person name="Nielsen M.R."/>
            <person name="Sondergaard T.E."/>
            <person name="Sorensen J.L."/>
            <person name="Fitzpatrick D.A."/>
            <person name="Frisvad J.C."/>
            <person name="Nielsen K.L."/>
        </authorList>
    </citation>
    <scope>NUCLEOTIDE SEQUENCE</scope>
    <source>
        <strain evidence="7">IBT 29677</strain>
    </source>
</reference>
<dbReference type="EMBL" id="JAPZBU010000003">
    <property type="protein sequence ID" value="KAJ5413961.1"/>
    <property type="molecule type" value="Genomic_DNA"/>
</dbReference>
<evidence type="ECO:0000313" key="7">
    <source>
        <dbReference type="EMBL" id="KAJ5413961.1"/>
    </source>
</evidence>
<keyword evidence="1" id="KW-0805">Transcription regulation</keyword>
<dbReference type="Gene3D" id="4.10.240.10">
    <property type="entry name" value="Zn(2)-C6 fungal-type DNA-binding domain"/>
    <property type="match status" value="1"/>
</dbReference>
<evidence type="ECO:0000313" key="8">
    <source>
        <dbReference type="Proteomes" id="UP001147747"/>
    </source>
</evidence>
<dbReference type="PROSITE" id="PS50048">
    <property type="entry name" value="ZN2_CY6_FUNGAL_2"/>
    <property type="match status" value="1"/>
</dbReference>
<dbReference type="Proteomes" id="UP001147747">
    <property type="component" value="Unassembled WGS sequence"/>
</dbReference>
<sequence>MSVASRLQPHGEQPAQNIQTVSVQTNMPSGICGRLSHWLWPTWWGPPCEPSTTPRPTRQPYDCKACREWHVVCDHAKPQCSHCCQEQLLCFYVDPTAKPKIKRKPKADVPILKPILPPSKRSPGGEQTSTPEHSNNMIHDLL</sequence>
<comment type="caution">
    <text evidence="7">The sequence shown here is derived from an EMBL/GenBank/DDBJ whole genome shotgun (WGS) entry which is preliminary data.</text>
</comment>
<dbReference type="RefSeq" id="XP_056493807.1">
    <property type="nucleotide sequence ID" value="XM_056625225.1"/>
</dbReference>
<feature type="compositionally biased region" description="Polar residues" evidence="5">
    <location>
        <begin position="125"/>
        <end position="142"/>
    </location>
</feature>
<name>A0A9W9WAK7_9EURO</name>
<dbReference type="InterPro" id="IPR036864">
    <property type="entry name" value="Zn2-C6_fun-type_DNA-bd_sf"/>
</dbReference>
<reference evidence="7" key="1">
    <citation type="submission" date="2022-12" db="EMBL/GenBank/DDBJ databases">
        <authorList>
            <person name="Petersen C."/>
        </authorList>
    </citation>
    <scope>NUCLEOTIDE SEQUENCE</scope>
    <source>
        <strain evidence="7">IBT 29677</strain>
    </source>
</reference>
<organism evidence="7 8">
    <name type="scientific">Penicillium cosmopolitanum</name>
    <dbReference type="NCBI Taxonomy" id="1131564"/>
    <lineage>
        <taxon>Eukaryota</taxon>
        <taxon>Fungi</taxon>
        <taxon>Dikarya</taxon>
        <taxon>Ascomycota</taxon>
        <taxon>Pezizomycotina</taxon>
        <taxon>Eurotiomycetes</taxon>
        <taxon>Eurotiomycetidae</taxon>
        <taxon>Eurotiales</taxon>
        <taxon>Aspergillaceae</taxon>
        <taxon>Penicillium</taxon>
    </lineage>
</organism>
<dbReference type="OrthoDB" id="4263859at2759"/>
<protein>
    <submittedName>
        <fullName evidence="7">Transcriptional regulator family: Fungal Specific TF</fullName>
    </submittedName>
</protein>
<dbReference type="GO" id="GO:0008270">
    <property type="term" value="F:zinc ion binding"/>
    <property type="evidence" value="ECO:0007669"/>
    <property type="project" value="InterPro"/>
</dbReference>
<gene>
    <name evidence="7" type="ORF">N7509_000588</name>
</gene>
<keyword evidence="3" id="KW-0804">Transcription</keyword>
<dbReference type="InterPro" id="IPR001138">
    <property type="entry name" value="Zn2Cys6_DnaBD"/>
</dbReference>
<keyword evidence="8" id="KW-1185">Reference proteome</keyword>
<evidence type="ECO:0000256" key="4">
    <source>
        <dbReference type="ARBA" id="ARBA00023242"/>
    </source>
</evidence>
<feature type="region of interest" description="Disordered" evidence="5">
    <location>
        <begin position="101"/>
        <end position="142"/>
    </location>
</feature>
<dbReference type="AlphaFoldDB" id="A0A9W9WAK7"/>
<accession>A0A9W9WAK7</accession>
<keyword evidence="4" id="KW-0539">Nucleus</keyword>
<dbReference type="GeneID" id="81364205"/>
<dbReference type="SUPFAM" id="SSF57701">
    <property type="entry name" value="Zn2/Cys6 DNA-binding domain"/>
    <property type="match status" value="1"/>
</dbReference>
<evidence type="ECO:0000256" key="2">
    <source>
        <dbReference type="ARBA" id="ARBA00023125"/>
    </source>
</evidence>
<evidence type="ECO:0000256" key="1">
    <source>
        <dbReference type="ARBA" id="ARBA00023015"/>
    </source>
</evidence>